<keyword evidence="1 3" id="KW-0479">Metal-binding</keyword>
<dbReference type="InterPro" id="IPR016135">
    <property type="entry name" value="UBQ-conjugating_enzyme/RWD"/>
</dbReference>
<evidence type="ECO:0008006" key="8">
    <source>
        <dbReference type="Google" id="ProtNLM"/>
    </source>
</evidence>
<dbReference type="PANTHER" id="PTHR40237">
    <property type="entry name" value="LD44813P"/>
    <property type="match status" value="1"/>
</dbReference>
<proteinExistence type="predicted"/>
<dbReference type="InterPro" id="IPR013083">
    <property type="entry name" value="Znf_RING/FYVE/PHD"/>
</dbReference>
<dbReference type="PROSITE" id="PS50908">
    <property type="entry name" value="RWD"/>
    <property type="match status" value="1"/>
</dbReference>
<reference evidence="6" key="1">
    <citation type="journal article" date="2023" name="Mol. Biol. Evol.">
        <title>Third-Generation Sequencing Reveals the Adaptive Role of the Epigenome in Three Deep-Sea Polychaetes.</title>
        <authorList>
            <person name="Perez M."/>
            <person name="Aroh O."/>
            <person name="Sun Y."/>
            <person name="Lan Y."/>
            <person name="Juniper S.K."/>
            <person name="Young C.R."/>
            <person name="Angers B."/>
            <person name="Qian P.Y."/>
        </authorList>
    </citation>
    <scope>NUCLEOTIDE SEQUENCE</scope>
    <source>
        <strain evidence="6">R07B-5</strain>
    </source>
</reference>
<keyword evidence="7" id="KW-1185">Reference proteome</keyword>
<gene>
    <name evidence="6" type="ORF">NP493_803g00018</name>
</gene>
<evidence type="ECO:0000259" key="5">
    <source>
        <dbReference type="PROSITE" id="PS50908"/>
    </source>
</evidence>
<dbReference type="EMBL" id="JAODUO010000802">
    <property type="protein sequence ID" value="KAK2174434.1"/>
    <property type="molecule type" value="Genomic_DNA"/>
</dbReference>
<protein>
    <recommendedName>
        <fullName evidence="8">RING-type domain-containing protein</fullName>
    </recommendedName>
</protein>
<comment type="caution">
    <text evidence="6">The sequence shown here is derived from an EMBL/GenBank/DDBJ whole genome shotgun (WGS) entry which is preliminary data.</text>
</comment>
<dbReference type="GO" id="GO:0008270">
    <property type="term" value="F:zinc ion binding"/>
    <property type="evidence" value="ECO:0007669"/>
    <property type="project" value="UniProtKB-KW"/>
</dbReference>
<dbReference type="Gene3D" id="3.30.40.10">
    <property type="entry name" value="Zinc/RING finger domain, C3HC4 (zinc finger)"/>
    <property type="match status" value="1"/>
</dbReference>
<dbReference type="InterPro" id="IPR006575">
    <property type="entry name" value="RWD_dom"/>
</dbReference>
<keyword evidence="2" id="KW-0862">Zinc</keyword>
<dbReference type="InterPro" id="IPR001841">
    <property type="entry name" value="Znf_RING"/>
</dbReference>
<evidence type="ECO:0000313" key="7">
    <source>
        <dbReference type="Proteomes" id="UP001209878"/>
    </source>
</evidence>
<dbReference type="Proteomes" id="UP001209878">
    <property type="component" value="Unassembled WGS sequence"/>
</dbReference>
<keyword evidence="1 3" id="KW-0863">Zinc-finger</keyword>
<dbReference type="SUPFAM" id="SSF57850">
    <property type="entry name" value="RING/U-box"/>
    <property type="match status" value="1"/>
</dbReference>
<evidence type="ECO:0000259" key="4">
    <source>
        <dbReference type="PROSITE" id="PS50089"/>
    </source>
</evidence>
<dbReference type="PANTHER" id="PTHR40237:SF1">
    <property type="entry name" value="LD44813P"/>
    <property type="match status" value="1"/>
</dbReference>
<feature type="domain" description="RING-type" evidence="4">
    <location>
        <begin position="236"/>
        <end position="293"/>
    </location>
</feature>
<evidence type="ECO:0000256" key="2">
    <source>
        <dbReference type="ARBA" id="ARBA00022833"/>
    </source>
</evidence>
<dbReference type="PROSITE" id="PS50089">
    <property type="entry name" value="ZF_RING_2"/>
    <property type="match status" value="1"/>
</dbReference>
<organism evidence="6 7">
    <name type="scientific">Ridgeia piscesae</name>
    <name type="common">Tubeworm</name>
    <dbReference type="NCBI Taxonomy" id="27915"/>
    <lineage>
        <taxon>Eukaryota</taxon>
        <taxon>Metazoa</taxon>
        <taxon>Spiralia</taxon>
        <taxon>Lophotrochozoa</taxon>
        <taxon>Annelida</taxon>
        <taxon>Polychaeta</taxon>
        <taxon>Sedentaria</taxon>
        <taxon>Canalipalpata</taxon>
        <taxon>Sabellida</taxon>
        <taxon>Siboglinidae</taxon>
        <taxon>Ridgeia</taxon>
    </lineage>
</organism>
<sequence length="331" mass="38499">MAELTDFIRRELDKVKTKYKEIDGVELISCVPALVQLKIVQTTKKEIVTCFLFPEDYPRNPILIELKSKYLAYKLLDGLRKVCEEETKKLIGQQQILPIVQFVKNFIVDNPLCVCSEEISNIKKRVLQENDEIRLKQKTSQVVIKLKQDAYYLNARLTVPNDYPLERTGVEITYHNFPESLKRHFLSQVEEIARKCVQPPLKKKPKDPPFEPKPALQPIVEYLVKDIVRKYPSEICPVCNKPVLPSDPKDVVKDPCSDKFVDRLYCCHLFHRGCLDAYMKKPPFTGGKKCPKCGCLVFHENWKLTPELSEARWAHQEARRRELAEVVDFLQ</sequence>
<accession>A0AAD9KNK4</accession>
<dbReference type="Pfam" id="PF05773">
    <property type="entry name" value="RWD"/>
    <property type="match status" value="1"/>
</dbReference>
<evidence type="ECO:0000313" key="6">
    <source>
        <dbReference type="EMBL" id="KAK2174434.1"/>
    </source>
</evidence>
<dbReference type="Gene3D" id="3.10.110.10">
    <property type="entry name" value="Ubiquitin Conjugating Enzyme"/>
    <property type="match status" value="1"/>
</dbReference>
<evidence type="ECO:0000256" key="1">
    <source>
        <dbReference type="ARBA" id="ARBA00022771"/>
    </source>
</evidence>
<dbReference type="AlphaFoldDB" id="A0AAD9KNK4"/>
<name>A0AAD9KNK4_RIDPI</name>
<evidence type="ECO:0000256" key="3">
    <source>
        <dbReference type="PROSITE-ProRule" id="PRU00175"/>
    </source>
</evidence>
<dbReference type="SUPFAM" id="SSF54495">
    <property type="entry name" value="UBC-like"/>
    <property type="match status" value="1"/>
</dbReference>
<feature type="domain" description="RWD" evidence="5">
    <location>
        <begin position="10"/>
        <end position="110"/>
    </location>
</feature>